<organism evidence="1 2">
    <name type="scientific">Ligilactobacillus salitolerans</name>
    <dbReference type="NCBI Taxonomy" id="1808352"/>
    <lineage>
        <taxon>Bacteria</taxon>
        <taxon>Bacillati</taxon>
        <taxon>Bacillota</taxon>
        <taxon>Bacilli</taxon>
        <taxon>Lactobacillales</taxon>
        <taxon>Lactobacillaceae</taxon>
        <taxon>Ligilactobacillus</taxon>
    </lineage>
</organism>
<comment type="caution">
    <text evidence="1">The sequence shown here is derived from an EMBL/GenBank/DDBJ whole genome shotgun (WGS) entry which is preliminary data.</text>
</comment>
<dbReference type="Pfam" id="PF05595">
    <property type="entry name" value="DUF771"/>
    <property type="match status" value="1"/>
</dbReference>
<sequence>MPQQLSATVTIQIPDDKVIVDKAYLEELKANSIQGKTWNLETFRKQCCCGKSADWVRLYVLTKFRDEIEVKGNKGWAIIGQGKGHKTIIFADKACKWMSDNIYRIDFNKQLPKG</sequence>
<evidence type="ECO:0000313" key="1">
    <source>
        <dbReference type="EMBL" id="GBG95219.1"/>
    </source>
</evidence>
<reference evidence="1 2" key="1">
    <citation type="journal article" date="2019" name="Int. J. Syst. Evol. Microbiol.">
        <title>Lactobacillus salitolerans sp. nov., a novel lactic acid bacterium isolated from spent mushroom substrates.</title>
        <authorList>
            <person name="Tohno M."/>
            <person name="Tanizawa Y."/>
            <person name="Kojima Y."/>
            <person name="Sakamoto M."/>
            <person name="Nakamura Y."/>
            <person name="Ohkuma M."/>
            <person name="Kobayashi H."/>
        </authorList>
    </citation>
    <scope>NUCLEOTIDE SEQUENCE [LARGE SCALE GENOMIC DNA]</scope>
    <source>
        <strain evidence="1 2">YK43</strain>
    </source>
</reference>
<dbReference type="Proteomes" id="UP000286848">
    <property type="component" value="Unassembled WGS sequence"/>
</dbReference>
<name>A0A401IUL6_9LACO</name>
<evidence type="ECO:0000313" key="2">
    <source>
        <dbReference type="Proteomes" id="UP000286848"/>
    </source>
</evidence>
<dbReference type="RefSeq" id="WP_124977327.1">
    <property type="nucleotide sequence ID" value="NZ_BFFP01000028.1"/>
</dbReference>
<dbReference type="AlphaFoldDB" id="A0A401IUL6"/>
<gene>
    <name evidence="1" type="ORF">LFYK43_16780</name>
</gene>
<dbReference type="EMBL" id="BFFP01000028">
    <property type="protein sequence ID" value="GBG95219.1"/>
    <property type="molecule type" value="Genomic_DNA"/>
</dbReference>
<proteinExistence type="predicted"/>
<protein>
    <submittedName>
        <fullName evidence="1">Phage protein</fullName>
    </submittedName>
</protein>
<dbReference type="InterPro" id="IPR008489">
    <property type="entry name" value="DUF771"/>
</dbReference>
<accession>A0A401IUL6</accession>
<keyword evidence="2" id="KW-1185">Reference proteome</keyword>
<dbReference type="OrthoDB" id="2187161at2"/>